<dbReference type="PANTHER" id="PTHR30204:SF93">
    <property type="entry name" value="HTH MERR-TYPE DOMAIN-CONTAINING PROTEIN"/>
    <property type="match status" value="1"/>
</dbReference>
<dbReference type="PROSITE" id="PS00552">
    <property type="entry name" value="HTH_MERR_1"/>
    <property type="match status" value="1"/>
</dbReference>
<dbReference type="PANTHER" id="PTHR30204">
    <property type="entry name" value="REDOX-CYCLING DRUG-SENSING TRANSCRIPTIONAL ACTIVATOR SOXR"/>
    <property type="match status" value="1"/>
</dbReference>
<dbReference type="PRINTS" id="PR00040">
    <property type="entry name" value="HTHMERR"/>
</dbReference>
<dbReference type="InterPro" id="IPR047057">
    <property type="entry name" value="MerR_fam"/>
</dbReference>
<dbReference type="InterPro" id="IPR016024">
    <property type="entry name" value="ARM-type_fold"/>
</dbReference>
<comment type="caution">
    <text evidence="3">The sequence shown here is derived from an EMBL/GenBank/DDBJ whole genome shotgun (WGS) entry which is preliminary data.</text>
</comment>
<dbReference type="InterPro" id="IPR000551">
    <property type="entry name" value="MerR-type_HTH_dom"/>
</dbReference>
<dbReference type="Pfam" id="PF13411">
    <property type="entry name" value="MerR_1"/>
    <property type="match status" value="1"/>
</dbReference>
<dbReference type="PROSITE" id="PS50937">
    <property type="entry name" value="HTH_MERR_2"/>
    <property type="match status" value="1"/>
</dbReference>
<gene>
    <name evidence="3" type="ORF">ABW18_19105</name>
</gene>
<evidence type="ECO:0000313" key="4">
    <source>
        <dbReference type="Proteomes" id="UP000037247"/>
    </source>
</evidence>
<keyword evidence="4" id="KW-1185">Reference proteome</keyword>
<accession>A0ABR5I887</accession>
<name>A0ABR5I887_9ACTN</name>
<proteinExistence type="predicted"/>
<dbReference type="InterPro" id="IPR009061">
    <property type="entry name" value="DNA-bd_dom_put_sf"/>
</dbReference>
<evidence type="ECO:0000256" key="1">
    <source>
        <dbReference type="ARBA" id="ARBA00023125"/>
    </source>
</evidence>
<evidence type="ECO:0000259" key="2">
    <source>
        <dbReference type="PROSITE" id="PS50937"/>
    </source>
</evidence>
<dbReference type="EMBL" id="LDTZ01000022">
    <property type="protein sequence ID" value="KNA89866.1"/>
    <property type="molecule type" value="Genomic_DNA"/>
</dbReference>
<dbReference type="Gene3D" id="1.10.1660.10">
    <property type="match status" value="1"/>
</dbReference>
<dbReference type="SMART" id="SM00422">
    <property type="entry name" value="HTH_MERR"/>
    <property type="match status" value="1"/>
</dbReference>
<dbReference type="SUPFAM" id="SSF48371">
    <property type="entry name" value="ARM repeat"/>
    <property type="match status" value="1"/>
</dbReference>
<dbReference type="Pfam" id="PF13646">
    <property type="entry name" value="HEAT_2"/>
    <property type="match status" value="1"/>
</dbReference>
<keyword evidence="1" id="KW-0238">DNA-binding</keyword>
<dbReference type="InterPro" id="IPR011989">
    <property type="entry name" value="ARM-like"/>
</dbReference>
<feature type="domain" description="HTH merR-type" evidence="2">
    <location>
        <begin position="1"/>
        <end position="69"/>
    </location>
</feature>
<dbReference type="Gene3D" id="1.25.10.10">
    <property type="entry name" value="Leucine-rich Repeat Variant"/>
    <property type="match status" value="1"/>
</dbReference>
<protein>
    <submittedName>
        <fullName evidence="3">MerR family transcriptional regulator</fullName>
    </submittedName>
</protein>
<dbReference type="Proteomes" id="UP000037247">
    <property type="component" value="Unassembled WGS sequence"/>
</dbReference>
<sequence length="332" mass="35421">MLIGEVSRHSGVSVRMLRHYDRLGLVRPATRTTGGYRDYSPDDIARLFRVVGLRALGVPLAGIKTLLDTPGTAEPADMVDELIAQTRQRISRETELLTLLTRIADAAPTDWEDVLNSVKLLHDLDSDSAALRQRAALTARDGRLSPEALAKAVLAEPDTNVAGTLVWALASAADPAAEAALGSGLDSADPEIRRRAVSAISKLGTDTADELLRRALDDSDRAVADAVTLVLGSRGHADMIPRLIDMIVDGSHDVDAADTLRDLAHAVDTADDIATELGRLLDSDNLDSRARSRLAQALVDLPGEVAAHILDAHIADHDPAVAALATLRQHRS</sequence>
<dbReference type="SUPFAM" id="SSF46955">
    <property type="entry name" value="Putative DNA-binding domain"/>
    <property type="match status" value="1"/>
</dbReference>
<reference evidence="3 4" key="1">
    <citation type="submission" date="2015-05" db="EMBL/GenBank/DDBJ databases">
        <title>Draft genome sequence of the bacterium Gordonia jacobaea a new member of the Gordonia genus.</title>
        <authorList>
            <person name="Jimenez-Galisteo G."/>
            <person name="Dominguez A."/>
            <person name="Munoz E."/>
            <person name="Vinas M."/>
        </authorList>
    </citation>
    <scope>NUCLEOTIDE SEQUENCE [LARGE SCALE GENOMIC DNA]</scope>
    <source>
        <strain evidence="4">mv1</strain>
    </source>
</reference>
<organism evidence="3 4">
    <name type="scientific">Gordonia jacobaea</name>
    <dbReference type="NCBI Taxonomy" id="122202"/>
    <lineage>
        <taxon>Bacteria</taxon>
        <taxon>Bacillati</taxon>
        <taxon>Actinomycetota</taxon>
        <taxon>Actinomycetes</taxon>
        <taxon>Mycobacteriales</taxon>
        <taxon>Gordoniaceae</taxon>
        <taxon>Gordonia</taxon>
    </lineage>
</organism>
<evidence type="ECO:0000313" key="3">
    <source>
        <dbReference type="EMBL" id="KNA89866.1"/>
    </source>
</evidence>